<dbReference type="Proteomes" id="UP000298213">
    <property type="component" value="Unassembled WGS sequence"/>
</dbReference>
<proteinExistence type="predicted"/>
<organism evidence="5 6">
    <name type="scientific">Sphingomonas parva</name>
    <dbReference type="NCBI Taxonomy" id="2555898"/>
    <lineage>
        <taxon>Bacteria</taxon>
        <taxon>Pseudomonadati</taxon>
        <taxon>Pseudomonadota</taxon>
        <taxon>Alphaproteobacteria</taxon>
        <taxon>Sphingomonadales</taxon>
        <taxon>Sphingomonadaceae</taxon>
        <taxon>Sphingomonas</taxon>
    </lineage>
</organism>
<accession>A0A4Y8ZMC6</accession>
<evidence type="ECO:0000256" key="1">
    <source>
        <dbReference type="ARBA" id="ARBA00023125"/>
    </source>
</evidence>
<evidence type="ECO:0000256" key="2">
    <source>
        <dbReference type="ARBA" id="ARBA00023172"/>
    </source>
</evidence>
<dbReference type="GO" id="GO:0003677">
    <property type="term" value="F:DNA binding"/>
    <property type="evidence" value="ECO:0007669"/>
    <property type="project" value="UniProtKB-KW"/>
</dbReference>
<keyword evidence="2" id="KW-0233">DNA recombination</keyword>
<dbReference type="OrthoDB" id="7277848at2"/>
<dbReference type="Pfam" id="PF13408">
    <property type="entry name" value="Zn_ribbon_recom"/>
    <property type="match status" value="1"/>
</dbReference>
<dbReference type="AlphaFoldDB" id="A0A4Y8ZMC6"/>
<name>A0A4Y8ZMC6_9SPHN</name>
<evidence type="ECO:0000313" key="6">
    <source>
        <dbReference type="Proteomes" id="UP000298213"/>
    </source>
</evidence>
<feature type="domain" description="Recombinase zinc beta ribbon" evidence="4">
    <location>
        <begin position="41"/>
        <end position="93"/>
    </location>
</feature>
<keyword evidence="6" id="KW-1185">Reference proteome</keyword>
<gene>
    <name evidence="5" type="ORF">E2493_16705</name>
</gene>
<feature type="coiled-coil region" evidence="3">
    <location>
        <begin position="125"/>
        <end position="152"/>
    </location>
</feature>
<dbReference type="InterPro" id="IPR038109">
    <property type="entry name" value="DNA_bind_recomb_sf"/>
</dbReference>
<dbReference type="EMBL" id="SPDV01000037">
    <property type="protein sequence ID" value="TFI57148.1"/>
    <property type="molecule type" value="Genomic_DNA"/>
</dbReference>
<keyword evidence="1" id="KW-0238">DNA-binding</keyword>
<dbReference type="GO" id="GO:0000150">
    <property type="term" value="F:DNA strand exchange activity"/>
    <property type="evidence" value="ECO:0007669"/>
    <property type="project" value="TreeGrafter"/>
</dbReference>
<comment type="caution">
    <text evidence="5">The sequence shown here is derived from an EMBL/GenBank/DDBJ whole genome shotgun (WGS) entry which is preliminary data.</text>
</comment>
<dbReference type="Gene3D" id="3.90.1750.20">
    <property type="entry name" value="Putative Large Serine Recombinase, Chain B, Domain 2"/>
    <property type="match status" value="1"/>
</dbReference>
<protein>
    <recommendedName>
        <fullName evidence="4">Recombinase zinc beta ribbon domain-containing protein</fullName>
    </recommendedName>
</protein>
<sequence length="278" mass="30321">MPDMRIVDEGLWNAVQAQLASRRRDPSVTPSPVVQRRRKHLLSGSIRCGTCGSNYTISGKDYYRCAGVKERGTCNNRLSVRKGALEGAVLSVLESCLLTPELAELFVGEFKREVRRLSEGVDREAGDAALRLAELERQIDTLARNMLVSEASPTLHRMLTELEREKADLEAVPPPAPKRSADILPHPTLLKLFEEKVRNLKDALNDDAIRTRASETLASLIDSVTIHPGEQPEAEVAGDIARLIAFAANENSPRAGGRGGCSVMVVAGAGFEPATFRL</sequence>
<dbReference type="InterPro" id="IPR025827">
    <property type="entry name" value="Zn_ribbon_recom_dom"/>
</dbReference>
<evidence type="ECO:0000256" key="3">
    <source>
        <dbReference type="SAM" id="Coils"/>
    </source>
</evidence>
<reference evidence="5 6" key="1">
    <citation type="submission" date="2019-03" db="EMBL/GenBank/DDBJ databases">
        <title>Genome sequence of Sphingomonas sp. 17J27-24.</title>
        <authorList>
            <person name="Kim M."/>
            <person name="Maeng S."/>
            <person name="Sathiyaraj S."/>
        </authorList>
    </citation>
    <scope>NUCLEOTIDE SEQUENCE [LARGE SCALE GENOMIC DNA]</scope>
    <source>
        <strain evidence="5 6">17J27-24</strain>
    </source>
</reference>
<keyword evidence="3" id="KW-0175">Coiled coil</keyword>
<dbReference type="PANTHER" id="PTHR30461:SF2">
    <property type="entry name" value="SERINE RECOMBINASE PINE-RELATED"/>
    <property type="match status" value="1"/>
</dbReference>
<evidence type="ECO:0000313" key="5">
    <source>
        <dbReference type="EMBL" id="TFI57148.1"/>
    </source>
</evidence>
<dbReference type="InterPro" id="IPR050639">
    <property type="entry name" value="SSR_resolvase"/>
</dbReference>
<evidence type="ECO:0000259" key="4">
    <source>
        <dbReference type="Pfam" id="PF13408"/>
    </source>
</evidence>
<dbReference type="PANTHER" id="PTHR30461">
    <property type="entry name" value="DNA-INVERTASE FROM LAMBDOID PROPHAGE"/>
    <property type="match status" value="1"/>
</dbReference>